<dbReference type="InterPro" id="IPR000215">
    <property type="entry name" value="Serpin_fam"/>
</dbReference>
<evidence type="ECO:0000313" key="4">
    <source>
        <dbReference type="EMBL" id="KAL2847775.1"/>
    </source>
</evidence>
<dbReference type="Gene3D" id="3.30.497.10">
    <property type="entry name" value="Antithrombin, subunit I, domain 2"/>
    <property type="match status" value="1"/>
</dbReference>
<dbReference type="Gene3D" id="2.30.39.10">
    <property type="entry name" value="Alpha-1-antitrypsin, domain 1"/>
    <property type="match status" value="1"/>
</dbReference>
<dbReference type="Pfam" id="PF00079">
    <property type="entry name" value="Serpin"/>
    <property type="match status" value="1"/>
</dbReference>
<evidence type="ECO:0000259" key="3">
    <source>
        <dbReference type="SMART" id="SM00093"/>
    </source>
</evidence>
<dbReference type="SUPFAM" id="SSF56574">
    <property type="entry name" value="Serpins"/>
    <property type="match status" value="1"/>
</dbReference>
<dbReference type="PANTHER" id="PTHR11461">
    <property type="entry name" value="SERINE PROTEASE INHIBITOR, SERPIN"/>
    <property type="match status" value="1"/>
</dbReference>
<comment type="caution">
    <text evidence="4">The sequence shown here is derived from an EMBL/GenBank/DDBJ whole genome shotgun (WGS) entry which is preliminary data.</text>
</comment>
<name>A0ABR4K637_9EURO</name>
<dbReference type="Proteomes" id="UP001610446">
    <property type="component" value="Unassembled WGS sequence"/>
</dbReference>
<feature type="domain" description="Serpin" evidence="3">
    <location>
        <begin position="20"/>
        <end position="369"/>
    </location>
</feature>
<dbReference type="InterPro" id="IPR036186">
    <property type="entry name" value="Serpin_sf"/>
</dbReference>
<protein>
    <submittedName>
        <fullName evidence="4">Serpin domain-containing protein</fullName>
    </submittedName>
</protein>
<dbReference type="EMBL" id="JBFXLU010000054">
    <property type="protein sequence ID" value="KAL2847775.1"/>
    <property type="molecule type" value="Genomic_DNA"/>
</dbReference>
<comment type="similarity">
    <text evidence="1 2">Belongs to the serpin family.</text>
</comment>
<dbReference type="InterPro" id="IPR023796">
    <property type="entry name" value="Serpin_dom"/>
</dbReference>
<dbReference type="InterPro" id="IPR042185">
    <property type="entry name" value="Serpin_sf_2"/>
</dbReference>
<dbReference type="PANTHER" id="PTHR11461:SF211">
    <property type="entry name" value="GH10112P-RELATED"/>
    <property type="match status" value="1"/>
</dbReference>
<evidence type="ECO:0000313" key="5">
    <source>
        <dbReference type="Proteomes" id="UP001610446"/>
    </source>
</evidence>
<keyword evidence="5" id="KW-1185">Reference proteome</keyword>
<gene>
    <name evidence="4" type="ORF">BJY01DRAFT_164412</name>
</gene>
<proteinExistence type="inferred from homology"/>
<dbReference type="SMART" id="SM00093">
    <property type="entry name" value="SERPIN"/>
    <property type="match status" value="1"/>
</dbReference>
<evidence type="ECO:0000256" key="2">
    <source>
        <dbReference type="RuleBase" id="RU000411"/>
    </source>
</evidence>
<sequence>MSTRTRQTRAVINKINQLGWNVVSRLCANNNNGVPPDGAAVSALSITTALAMLAGGATGTHRDELCSSLGLQQPDEITTVLPNVLETLNSDAIRFKSANALFTTSDTEVYPEYIEYLQQLDAHIDSGFTTLADGVDQINGWIEKGTDGLIRNMLSRDSLALAHMVLVNALVFKAKWENAFEPEYTISDHPFHTTKKVDMMFRHQEYVLVHEREEYTAVRLPYVSTTPSSEWSFVAYLPSEGKSVQDIIPHIHQYDAGSFTRTKLAKLGLPKFNLQTNDSIKPILEELGYPLSGNFSAMGTGANLVEQIIHSVTIILDEEGTEAAAATAVMMARGRPRPLPSIVFDRPFAFSIVAEDLGIALFTGVFSVA</sequence>
<evidence type="ECO:0000256" key="1">
    <source>
        <dbReference type="ARBA" id="ARBA00009500"/>
    </source>
</evidence>
<organism evidence="4 5">
    <name type="scientific">Aspergillus pseudoustus</name>
    <dbReference type="NCBI Taxonomy" id="1810923"/>
    <lineage>
        <taxon>Eukaryota</taxon>
        <taxon>Fungi</taxon>
        <taxon>Dikarya</taxon>
        <taxon>Ascomycota</taxon>
        <taxon>Pezizomycotina</taxon>
        <taxon>Eurotiomycetes</taxon>
        <taxon>Eurotiomycetidae</taxon>
        <taxon>Eurotiales</taxon>
        <taxon>Aspergillaceae</taxon>
        <taxon>Aspergillus</taxon>
        <taxon>Aspergillus subgen. Nidulantes</taxon>
    </lineage>
</organism>
<accession>A0ABR4K637</accession>
<reference evidence="4 5" key="1">
    <citation type="submission" date="2024-07" db="EMBL/GenBank/DDBJ databases">
        <title>Section-level genome sequencing and comparative genomics of Aspergillus sections Usti and Cavernicolus.</title>
        <authorList>
            <consortium name="Lawrence Berkeley National Laboratory"/>
            <person name="Nybo J.L."/>
            <person name="Vesth T.C."/>
            <person name="Theobald S."/>
            <person name="Frisvad J.C."/>
            <person name="Larsen T.O."/>
            <person name="Kjaerboelling I."/>
            <person name="Rothschild-Mancinelli K."/>
            <person name="Lyhne E.K."/>
            <person name="Kogle M.E."/>
            <person name="Barry K."/>
            <person name="Clum A."/>
            <person name="Na H."/>
            <person name="Ledsgaard L."/>
            <person name="Lin J."/>
            <person name="Lipzen A."/>
            <person name="Kuo A."/>
            <person name="Riley R."/>
            <person name="Mondo S."/>
            <person name="Labutti K."/>
            <person name="Haridas S."/>
            <person name="Pangalinan J."/>
            <person name="Salamov A.A."/>
            <person name="Simmons B.A."/>
            <person name="Magnuson J.K."/>
            <person name="Chen J."/>
            <person name="Drula E."/>
            <person name="Henrissat B."/>
            <person name="Wiebenga A."/>
            <person name="Lubbers R.J."/>
            <person name="Gomes A.C."/>
            <person name="Makela M.R."/>
            <person name="Stajich J."/>
            <person name="Grigoriev I.V."/>
            <person name="Mortensen U.H."/>
            <person name="De Vries R.P."/>
            <person name="Baker S.E."/>
            <person name="Andersen M.R."/>
        </authorList>
    </citation>
    <scope>NUCLEOTIDE SEQUENCE [LARGE SCALE GENOMIC DNA]</scope>
    <source>
        <strain evidence="4 5">CBS 123904</strain>
    </source>
</reference>
<dbReference type="InterPro" id="IPR042178">
    <property type="entry name" value="Serpin_sf_1"/>
</dbReference>